<evidence type="ECO:0000313" key="4">
    <source>
        <dbReference type="Proteomes" id="UP000053105"/>
    </source>
</evidence>
<gene>
    <name evidence="3" type="ORF">WN51_01866</name>
</gene>
<evidence type="ECO:0000313" key="3">
    <source>
        <dbReference type="EMBL" id="KOX72936.1"/>
    </source>
</evidence>
<keyword evidence="1" id="KW-0472">Membrane</keyword>
<dbReference type="AlphaFoldDB" id="A0A0M8ZYY1"/>
<evidence type="ECO:0000256" key="2">
    <source>
        <dbReference type="SAM" id="SignalP"/>
    </source>
</evidence>
<protein>
    <submittedName>
        <fullName evidence="3">Uncharacterized protein</fullName>
    </submittedName>
</protein>
<reference evidence="3 4" key="1">
    <citation type="submission" date="2015-07" db="EMBL/GenBank/DDBJ databases">
        <title>The genome of Melipona quadrifasciata.</title>
        <authorList>
            <person name="Pan H."/>
            <person name="Kapheim K."/>
        </authorList>
    </citation>
    <scope>NUCLEOTIDE SEQUENCE [LARGE SCALE GENOMIC DNA]</scope>
    <source>
        <strain evidence="3">0111107301</strain>
        <tissue evidence="3">Whole body</tissue>
    </source>
</reference>
<keyword evidence="1" id="KW-0812">Transmembrane</keyword>
<keyword evidence="1" id="KW-1133">Transmembrane helix</keyword>
<evidence type="ECO:0000256" key="1">
    <source>
        <dbReference type="SAM" id="Phobius"/>
    </source>
</evidence>
<dbReference type="OrthoDB" id="5951731at2759"/>
<keyword evidence="4" id="KW-1185">Reference proteome</keyword>
<feature type="transmembrane region" description="Helical" evidence="1">
    <location>
        <begin position="37"/>
        <end position="59"/>
    </location>
</feature>
<organism evidence="3 4">
    <name type="scientific">Melipona quadrifasciata</name>
    <dbReference type="NCBI Taxonomy" id="166423"/>
    <lineage>
        <taxon>Eukaryota</taxon>
        <taxon>Metazoa</taxon>
        <taxon>Ecdysozoa</taxon>
        <taxon>Arthropoda</taxon>
        <taxon>Hexapoda</taxon>
        <taxon>Insecta</taxon>
        <taxon>Pterygota</taxon>
        <taxon>Neoptera</taxon>
        <taxon>Endopterygota</taxon>
        <taxon>Hymenoptera</taxon>
        <taxon>Apocrita</taxon>
        <taxon>Aculeata</taxon>
        <taxon>Apoidea</taxon>
        <taxon>Anthophila</taxon>
        <taxon>Apidae</taxon>
        <taxon>Melipona</taxon>
    </lineage>
</organism>
<sequence length="60" mass="6480">MFWLHCGLFVLVIAVPGFISSADSTSKRGNACACACLFVYPTYLTTTCLLCLLLPACLFV</sequence>
<accession>A0A0M8ZYY1</accession>
<dbReference type="EMBL" id="KQ435810">
    <property type="protein sequence ID" value="KOX72936.1"/>
    <property type="molecule type" value="Genomic_DNA"/>
</dbReference>
<keyword evidence="2" id="KW-0732">Signal</keyword>
<name>A0A0M8ZYY1_9HYME</name>
<feature type="signal peptide" evidence="2">
    <location>
        <begin position="1"/>
        <end position="21"/>
    </location>
</feature>
<dbReference type="Proteomes" id="UP000053105">
    <property type="component" value="Unassembled WGS sequence"/>
</dbReference>
<feature type="chain" id="PRO_5005830924" evidence="2">
    <location>
        <begin position="22"/>
        <end position="60"/>
    </location>
</feature>
<proteinExistence type="predicted"/>